<protein>
    <submittedName>
        <fullName evidence="2">Uncharacterized protein</fullName>
    </submittedName>
</protein>
<organism evidence="2 3">
    <name type="scientific">Nephila pilipes</name>
    <name type="common">Giant wood spider</name>
    <name type="synonym">Nephila maculata</name>
    <dbReference type="NCBI Taxonomy" id="299642"/>
    <lineage>
        <taxon>Eukaryota</taxon>
        <taxon>Metazoa</taxon>
        <taxon>Ecdysozoa</taxon>
        <taxon>Arthropoda</taxon>
        <taxon>Chelicerata</taxon>
        <taxon>Arachnida</taxon>
        <taxon>Araneae</taxon>
        <taxon>Araneomorphae</taxon>
        <taxon>Entelegynae</taxon>
        <taxon>Araneoidea</taxon>
        <taxon>Nephilidae</taxon>
        <taxon>Nephila</taxon>
    </lineage>
</organism>
<name>A0A8X6NCJ6_NEPPI</name>
<reference evidence="2" key="1">
    <citation type="submission" date="2020-08" db="EMBL/GenBank/DDBJ databases">
        <title>Multicomponent nature underlies the extraordinary mechanical properties of spider dragline silk.</title>
        <authorList>
            <person name="Kono N."/>
            <person name="Nakamura H."/>
            <person name="Mori M."/>
            <person name="Yoshida Y."/>
            <person name="Ohtoshi R."/>
            <person name="Malay A.D."/>
            <person name="Moran D.A.P."/>
            <person name="Tomita M."/>
            <person name="Numata K."/>
            <person name="Arakawa K."/>
        </authorList>
    </citation>
    <scope>NUCLEOTIDE SEQUENCE</scope>
</reference>
<accession>A0A8X6NCJ6</accession>
<feature type="region of interest" description="Disordered" evidence="1">
    <location>
        <begin position="1"/>
        <end position="82"/>
    </location>
</feature>
<sequence length="124" mass="14113">MLPVRWPSPGKLPTITRNPANHPPTPKQPLQKQENSWRKSLVTSTPPQQPSQPTTLTVTDDNFPQLRSQPKQASKNYPTIKNPLEMLKDPDVQDLYNILEKFLNIAKNVPTPAERLQALFKLLN</sequence>
<comment type="caution">
    <text evidence="2">The sequence shown here is derived from an EMBL/GenBank/DDBJ whole genome shotgun (WGS) entry which is preliminary data.</text>
</comment>
<feature type="compositionally biased region" description="Polar residues" evidence="1">
    <location>
        <begin position="60"/>
        <end position="79"/>
    </location>
</feature>
<evidence type="ECO:0000313" key="3">
    <source>
        <dbReference type="Proteomes" id="UP000887013"/>
    </source>
</evidence>
<proteinExistence type="predicted"/>
<dbReference type="EMBL" id="BMAW01056432">
    <property type="protein sequence ID" value="GFT05840.1"/>
    <property type="molecule type" value="Genomic_DNA"/>
</dbReference>
<gene>
    <name evidence="2" type="ORF">NPIL_320761</name>
</gene>
<dbReference type="AlphaFoldDB" id="A0A8X6NCJ6"/>
<feature type="compositionally biased region" description="Low complexity" evidence="1">
    <location>
        <begin position="40"/>
        <end position="59"/>
    </location>
</feature>
<keyword evidence="3" id="KW-1185">Reference proteome</keyword>
<evidence type="ECO:0000256" key="1">
    <source>
        <dbReference type="SAM" id="MobiDB-lite"/>
    </source>
</evidence>
<dbReference type="Proteomes" id="UP000887013">
    <property type="component" value="Unassembled WGS sequence"/>
</dbReference>
<evidence type="ECO:0000313" key="2">
    <source>
        <dbReference type="EMBL" id="GFT05840.1"/>
    </source>
</evidence>